<feature type="signal peptide" evidence="1">
    <location>
        <begin position="1"/>
        <end position="34"/>
    </location>
</feature>
<dbReference type="AlphaFoldDB" id="A0A3A3FK61"/>
<dbReference type="OrthoDB" id="8522166at2"/>
<keyword evidence="1" id="KW-0732">Signal</keyword>
<gene>
    <name evidence="2" type="ORF">D3871_24655</name>
</gene>
<name>A0A3A3FK61_9BURK</name>
<feature type="chain" id="PRO_5017265868" evidence="1">
    <location>
        <begin position="35"/>
        <end position="552"/>
    </location>
</feature>
<evidence type="ECO:0000313" key="3">
    <source>
        <dbReference type="Proteomes" id="UP000265955"/>
    </source>
</evidence>
<reference evidence="3" key="1">
    <citation type="submission" date="2018-09" db="EMBL/GenBank/DDBJ databases">
        <authorList>
            <person name="Zhu H."/>
        </authorList>
    </citation>
    <scope>NUCLEOTIDE SEQUENCE [LARGE SCALE GENOMIC DNA]</scope>
    <source>
        <strain evidence="3">K1R23-30</strain>
    </source>
</reference>
<evidence type="ECO:0000313" key="2">
    <source>
        <dbReference type="EMBL" id="RJF91872.1"/>
    </source>
</evidence>
<comment type="caution">
    <text evidence="2">The sequence shown here is derived from an EMBL/GenBank/DDBJ whole genome shotgun (WGS) entry which is preliminary data.</text>
</comment>
<evidence type="ECO:0000256" key="1">
    <source>
        <dbReference type="SAM" id="SignalP"/>
    </source>
</evidence>
<sequence length="552" mass="60040">MNNKKQVRFGTLRRTALVMAAAALCAGVCGSAAAFQIDTGNEDFQVHWDNTVRYNFGKRVEAQDPAILANPNKDDGNRNFGKGSAVTNRLDLLTELDIVYKENFGARVSAAGWYDQAYSGGFDNTSVATSNHLLNGAPALGLSNYTKRYFKGPSGEWLDAFLFGSFDLGTMPMTVRAGRHTVYWGESLLDPVNGIAYGQAPLDLGKGLSTPGVEAKELFRPITQISGTLQATPTLSLAGQYFLKWEENRFPESGSYLMDIDPLLRGGESYILGPGFSLTQGKTIEPKNRGEWGLAARWSPQWLDGTAGFYVRRFADKMPQLIVNMATGEYLTNYAADVDMVGFSLSKQIAGVSVGMDLNYRKNMPLNNEGALVFSNAELPALGQTLAPRGKTLHGVLNALGSIKQTPVFDSASWIAELSWTRLLSVTSDPQDIFTGRAAYTDIDRATKDYVGIGLKFTPKWYQVFPGADLSMPIAYSRGLSGNSVVLGGGNKDSGSYSIGLGLDVYSKYRFDLQYADYFGPYRTEDGAVVTASGNAAVKDRGTVYLTFKTTF</sequence>
<organism evidence="2 3">
    <name type="scientific">Noviherbaspirillum saxi</name>
    <dbReference type="NCBI Taxonomy" id="2320863"/>
    <lineage>
        <taxon>Bacteria</taxon>
        <taxon>Pseudomonadati</taxon>
        <taxon>Pseudomonadota</taxon>
        <taxon>Betaproteobacteria</taxon>
        <taxon>Burkholderiales</taxon>
        <taxon>Oxalobacteraceae</taxon>
        <taxon>Noviherbaspirillum</taxon>
    </lineage>
</organism>
<proteinExistence type="predicted"/>
<dbReference type="InterPro" id="IPR010727">
    <property type="entry name" value="DUF1302"/>
</dbReference>
<accession>A0A3A3FK61</accession>
<dbReference type="EMBL" id="QYUO01000003">
    <property type="protein sequence ID" value="RJF91872.1"/>
    <property type="molecule type" value="Genomic_DNA"/>
</dbReference>
<dbReference type="Pfam" id="PF06980">
    <property type="entry name" value="DUF1302"/>
    <property type="match status" value="1"/>
</dbReference>
<protein>
    <submittedName>
        <fullName evidence="2">DUF1302 domain-containing protein</fullName>
    </submittedName>
</protein>
<keyword evidence="3" id="KW-1185">Reference proteome</keyword>
<dbReference type="RefSeq" id="WP_119771770.1">
    <property type="nucleotide sequence ID" value="NZ_QYUO01000003.1"/>
</dbReference>
<dbReference type="Proteomes" id="UP000265955">
    <property type="component" value="Unassembled WGS sequence"/>
</dbReference>